<dbReference type="InterPro" id="IPR002347">
    <property type="entry name" value="SDR_fam"/>
</dbReference>
<gene>
    <name evidence="3" type="ORF">SAMN05421812_120107</name>
</gene>
<dbReference type="RefSeq" id="WP_089254887.1">
    <property type="nucleotide sequence ID" value="NZ_FZPH01000020.1"/>
</dbReference>
<dbReference type="AlphaFoldDB" id="A0A239PEV0"/>
<evidence type="ECO:0000256" key="2">
    <source>
        <dbReference type="ARBA" id="ARBA00023002"/>
    </source>
</evidence>
<name>A0A239PEV0_9ACTN</name>
<evidence type="ECO:0000313" key="4">
    <source>
        <dbReference type="Proteomes" id="UP000198362"/>
    </source>
</evidence>
<dbReference type="PANTHER" id="PTHR24321:SF8">
    <property type="entry name" value="ESTRADIOL 17-BETA-DEHYDROGENASE 8-RELATED"/>
    <property type="match status" value="1"/>
</dbReference>
<dbReference type="PRINTS" id="PR00081">
    <property type="entry name" value="GDHRDH"/>
</dbReference>
<reference evidence="3 4" key="1">
    <citation type="submission" date="2017-06" db="EMBL/GenBank/DDBJ databases">
        <authorList>
            <person name="Kim H.J."/>
            <person name="Triplett B.A."/>
        </authorList>
    </citation>
    <scope>NUCLEOTIDE SEQUENCE [LARGE SCALE GENOMIC DNA]</scope>
    <source>
        <strain evidence="3 4">CGMCC 4.5593</strain>
    </source>
</reference>
<dbReference type="Gene3D" id="3.40.50.720">
    <property type="entry name" value="NAD(P)-binding Rossmann-like Domain"/>
    <property type="match status" value="1"/>
</dbReference>
<evidence type="ECO:0000256" key="1">
    <source>
        <dbReference type="ARBA" id="ARBA00006484"/>
    </source>
</evidence>
<dbReference type="GO" id="GO:0016491">
    <property type="term" value="F:oxidoreductase activity"/>
    <property type="evidence" value="ECO:0007669"/>
    <property type="project" value="UniProtKB-KW"/>
</dbReference>
<comment type="similarity">
    <text evidence="1">Belongs to the short-chain dehydrogenases/reductases (SDR) family.</text>
</comment>
<dbReference type="InterPro" id="IPR036291">
    <property type="entry name" value="NAD(P)-bd_dom_sf"/>
</dbReference>
<keyword evidence="4" id="KW-1185">Reference proteome</keyword>
<dbReference type="PANTHER" id="PTHR24321">
    <property type="entry name" value="DEHYDROGENASES, SHORT CHAIN"/>
    <property type="match status" value="1"/>
</dbReference>
<keyword evidence="2" id="KW-0560">Oxidoreductase</keyword>
<dbReference type="EMBL" id="FZPH01000020">
    <property type="protein sequence ID" value="SNT65178.1"/>
    <property type="molecule type" value="Genomic_DNA"/>
</dbReference>
<organism evidence="3 4">
    <name type="scientific">Asanoa hainanensis</name>
    <dbReference type="NCBI Taxonomy" id="560556"/>
    <lineage>
        <taxon>Bacteria</taxon>
        <taxon>Bacillati</taxon>
        <taxon>Actinomycetota</taxon>
        <taxon>Actinomycetes</taxon>
        <taxon>Micromonosporales</taxon>
        <taxon>Micromonosporaceae</taxon>
        <taxon>Asanoa</taxon>
    </lineage>
</organism>
<dbReference type="Pfam" id="PF00106">
    <property type="entry name" value="adh_short"/>
    <property type="match status" value="1"/>
</dbReference>
<sequence length="226" mass="23135">MTGRTVLVSGAHGGLGGAVVEEFVNAGWQVVAPVRRPMATGRPEVVEVATDLTDPAAVSAAVAAATADPDAPLRAVVNLVGGYGGGTLVHETPVEEVERLLAVNVRPTFLLTSAALPHLLREGGAVVCMSARAALAPFATGSAYALSKAAVLAFSNGVAADYRQRGVRCNAVLPSVIDTPQNRRDQPDADFSKWVQPAEIAGVIKFLASDESAPTSGAAVPVYGRA</sequence>
<dbReference type="Proteomes" id="UP000198362">
    <property type="component" value="Unassembled WGS sequence"/>
</dbReference>
<proteinExistence type="inferred from homology"/>
<evidence type="ECO:0000313" key="3">
    <source>
        <dbReference type="EMBL" id="SNT65178.1"/>
    </source>
</evidence>
<dbReference type="SUPFAM" id="SSF51735">
    <property type="entry name" value="NAD(P)-binding Rossmann-fold domains"/>
    <property type="match status" value="1"/>
</dbReference>
<protein>
    <submittedName>
        <fullName evidence="3">NAD(P)-dependent dehydrogenase, short-chain alcohol dehydrogenase family</fullName>
    </submittedName>
</protein>
<accession>A0A239PEV0</accession>
<dbReference type="OrthoDB" id="9797538at2"/>